<gene>
    <name evidence="1" type="ORF">K443DRAFT_14148</name>
</gene>
<dbReference type="AlphaFoldDB" id="A0A0C9WTQ7"/>
<reference evidence="2" key="2">
    <citation type="submission" date="2015-01" db="EMBL/GenBank/DDBJ databases">
        <title>Evolutionary Origins and Diversification of the Mycorrhizal Mutualists.</title>
        <authorList>
            <consortium name="DOE Joint Genome Institute"/>
            <consortium name="Mycorrhizal Genomics Consortium"/>
            <person name="Kohler A."/>
            <person name="Kuo A."/>
            <person name="Nagy L.G."/>
            <person name="Floudas D."/>
            <person name="Copeland A."/>
            <person name="Barry K.W."/>
            <person name="Cichocki N."/>
            <person name="Veneault-Fourrey C."/>
            <person name="LaButti K."/>
            <person name="Lindquist E.A."/>
            <person name="Lipzen A."/>
            <person name="Lundell T."/>
            <person name="Morin E."/>
            <person name="Murat C."/>
            <person name="Riley R."/>
            <person name="Ohm R."/>
            <person name="Sun H."/>
            <person name="Tunlid A."/>
            <person name="Henrissat B."/>
            <person name="Grigoriev I.V."/>
            <person name="Hibbett D.S."/>
            <person name="Martin F."/>
        </authorList>
    </citation>
    <scope>NUCLEOTIDE SEQUENCE [LARGE SCALE GENOMIC DNA]</scope>
    <source>
        <strain evidence="2">LaAM-08-1</strain>
    </source>
</reference>
<evidence type="ECO:0000313" key="1">
    <source>
        <dbReference type="EMBL" id="KIJ91733.1"/>
    </source>
</evidence>
<protein>
    <submittedName>
        <fullName evidence="1">Uncharacterized protein</fullName>
    </submittedName>
</protein>
<reference evidence="1 2" key="1">
    <citation type="submission" date="2014-04" db="EMBL/GenBank/DDBJ databases">
        <authorList>
            <consortium name="DOE Joint Genome Institute"/>
            <person name="Kuo A."/>
            <person name="Kohler A."/>
            <person name="Nagy L.G."/>
            <person name="Floudas D."/>
            <person name="Copeland A."/>
            <person name="Barry K.W."/>
            <person name="Cichocki N."/>
            <person name="Veneault-Fourrey C."/>
            <person name="LaButti K."/>
            <person name="Lindquist E.A."/>
            <person name="Lipzen A."/>
            <person name="Lundell T."/>
            <person name="Morin E."/>
            <person name="Murat C."/>
            <person name="Sun H."/>
            <person name="Tunlid A."/>
            <person name="Henrissat B."/>
            <person name="Grigoriev I.V."/>
            <person name="Hibbett D.S."/>
            <person name="Martin F."/>
            <person name="Nordberg H.P."/>
            <person name="Cantor M.N."/>
            <person name="Hua S.X."/>
        </authorList>
    </citation>
    <scope>NUCLEOTIDE SEQUENCE [LARGE SCALE GENOMIC DNA]</scope>
    <source>
        <strain evidence="1 2">LaAM-08-1</strain>
    </source>
</reference>
<sequence>MMPSSSETPLAAARPILPSPSTFPKLCCMIPTQDTQLIDSPGSPRALHLPPCVSRRYYAPDNCYLLTPVSPESPTPNRRLKTLESANQFAQLWPTGATESPLVLSVCAQDNLAEEEQVVHLAARAKLAFVPVPVPVIEPLQIFVSPTVIERPGSHKAGGRPIMTTPDLRCAARFDVENNDFDVFFKFSDAA</sequence>
<proteinExistence type="predicted"/>
<name>A0A0C9WTQ7_9AGAR</name>
<dbReference type="HOGENOM" id="CLU_1421633_0_0_1"/>
<keyword evidence="2" id="KW-1185">Reference proteome</keyword>
<dbReference type="Proteomes" id="UP000054477">
    <property type="component" value="Unassembled WGS sequence"/>
</dbReference>
<organism evidence="1 2">
    <name type="scientific">Laccaria amethystina LaAM-08-1</name>
    <dbReference type="NCBI Taxonomy" id="1095629"/>
    <lineage>
        <taxon>Eukaryota</taxon>
        <taxon>Fungi</taxon>
        <taxon>Dikarya</taxon>
        <taxon>Basidiomycota</taxon>
        <taxon>Agaricomycotina</taxon>
        <taxon>Agaricomycetes</taxon>
        <taxon>Agaricomycetidae</taxon>
        <taxon>Agaricales</taxon>
        <taxon>Agaricineae</taxon>
        <taxon>Hydnangiaceae</taxon>
        <taxon>Laccaria</taxon>
    </lineage>
</organism>
<dbReference type="EMBL" id="KN838974">
    <property type="protein sequence ID" value="KIJ91733.1"/>
    <property type="molecule type" value="Genomic_DNA"/>
</dbReference>
<accession>A0A0C9WTQ7</accession>
<evidence type="ECO:0000313" key="2">
    <source>
        <dbReference type="Proteomes" id="UP000054477"/>
    </source>
</evidence>